<feature type="transmembrane region" description="Helical" evidence="7">
    <location>
        <begin position="239"/>
        <end position="260"/>
    </location>
</feature>
<evidence type="ECO:0000256" key="6">
    <source>
        <dbReference type="PROSITE-ProRule" id="PRU00169"/>
    </source>
</evidence>
<dbReference type="InterPro" id="IPR003594">
    <property type="entry name" value="HATPase_dom"/>
</dbReference>
<keyword evidence="3 6" id="KW-0597">Phosphoprotein</keyword>
<dbReference type="InterPro" id="IPR004358">
    <property type="entry name" value="Sig_transdc_His_kin-like_C"/>
</dbReference>
<organism evidence="11 12">
    <name type="scientific">Spirosoma liriopis</name>
    <dbReference type="NCBI Taxonomy" id="2937440"/>
    <lineage>
        <taxon>Bacteria</taxon>
        <taxon>Pseudomonadati</taxon>
        <taxon>Bacteroidota</taxon>
        <taxon>Cytophagia</taxon>
        <taxon>Cytophagales</taxon>
        <taxon>Cytophagaceae</taxon>
        <taxon>Spirosoma</taxon>
    </lineage>
</organism>
<evidence type="ECO:0000313" key="11">
    <source>
        <dbReference type="EMBL" id="MCK8491585.1"/>
    </source>
</evidence>
<evidence type="ECO:0000256" key="7">
    <source>
        <dbReference type="SAM" id="Phobius"/>
    </source>
</evidence>
<dbReference type="CDD" id="cd17574">
    <property type="entry name" value="REC_OmpR"/>
    <property type="match status" value="1"/>
</dbReference>
<feature type="transmembrane region" description="Helical" evidence="7">
    <location>
        <begin position="267"/>
        <end position="289"/>
    </location>
</feature>
<feature type="domain" description="Response regulatory" evidence="10">
    <location>
        <begin position="650"/>
        <end position="765"/>
    </location>
</feature>
<dbReference type="Gene3D" id="1.10.10.60">
    <property type="entry name" value="Homeodomain-like"/>
    <property type="match status" value="1"/>
</dbReference>
<feature type="domain" description="HTH araC/xylS-type" evidence="8">
    <location>
        <begin position="806"/>
        <end position="904"/>
    </location>
</feature>
<dbReference type="CDD" id="cd00082">
    <property type="entry name" value="HisKA"/>
    <property type="match status" value="1"/>
</dbReference>
<dbReference type="InterPro" id="IPR011006">
    <property type="entry name" value="CheY-like_superfamily"/>
</dbReference>
<dbReference type="EC" id="2.7.13.3" evidence="2"/>
<evidence type="ECO:0000256" key="4">
    <source>
        <dbReference type="ARBA" id="ARBA00023015"/>
    </source>
</evidence>
<dbReference type="InterPro" id="IPR001789">
    <property type="entry name" value="Sig_transdc_resp-reg_receiver"/>
</dbReference>
<keyword evidence="5" id="KW-0804">Transcription</keyword>
<dbReference type="Proteomes" id="UP001202180">
    <property type="component" value="Unassembled WGS sequence"/>
</dbReference>
<dbReference type="SMART" id="SM00388">
    <property type="entry name" value="HisKA"/>
    <property type="match status" value="1"/>
</dbReference>
<keyword evidence="7" id="KW-0472">Membrane</keyword>
<dbReference type="SMART" id="SM00387">
    <property type="entry name" value="HATPase_c"/>
    <property type="match status" value="1"/>
</dbReference>
<dbReference type="InterPro" id="IPR036097">
    <property type="entry name" value="HisK_dim/P_sf"/>
</dbReference>
<dbReference type="RefSeq" id="WP_248476258.1">
    <property type="nucleotide sequence ID" value="NZ_JALPRF010000001.1"/>
</dbReference>
<evidence type="ECO:0000313" key="12">
    <source>
        <dbReference type="Proteomes" id="UP001202180"/>
    </source>
</evidence>
<dbReference type="Gene3D" id="3.40.50.2300">
    <property type="match status" value="1"/>
</dbReference>
<feature type="transmembrane region" description="Helical" evidence="7">
    <location>
        <begin position="205"/>
        <end position="227"/>
    </location>
</feature>
<dbReference type="InterPro" id="IPR005467">
    <property type="entry name" value="His_kinase_dom"/>
</dbReference>
<evidence type="ECO:0000256" key="5">
    <source>
        <dbReference type="ARBA" id="ARBA00023163"/>
    </source>
</evidence>
<dbReference type="SMART" id="SM00448">
    <property type="entry name" value="REC"/>
    <property type="match status" value="1"/>
</dbReference>
<protein>
    <recommendedName>
        <fullName evidence="2">histidine kinase</fullName>
        <ecNumber evidence="2">2.7.13.3</ecNumber>
    </recommendedName>
</protein>
<dbReference type="PANTHER" id="PTHR43547:SF2">
    <property type="entry name" value="HYBRID SIGNAL TRANSDUCTION HISTIDINE KINASE C"/>
    <property type="match status" value="1"/>
</dbReference>
<sequence>MTVEYLTDTTDALTIGQLTNPKIRWQVAIDPALILGFTTHPVWCRFTLQQAVKTSEKYALELTNFYVDSLTLYQPDLANKWIVQHSGDMIPFAARLPKTRCPTIYVTVSGTAPQTFYARILSTQHHSYQWQAWSQSTFLTDRLPDMDRYIVFTLVFMLTLFLLALLLFMYPFVVLRSYALWGLAVCISVLFGSGYSGYLFPHSTYWAHTSNFVTVGFLLPALAYYVVQACHLPKILPSLVWLYKGFGGLGFLYSIISFFVRHAYITWTLIAAMAVMLGFTLALLVALYVRGVRPAIWNVLALLLLLPVYTYFYGRNAGFFTGSISEESLKFLMFLSSAAEPFFIVAMLWQSTRDRIRTANSLSLEQAHRENIQVLDKLKTDFSTNVSHELRTPIMLLLGPLQILYNRFPHNELYALMLRNAERLQTLTNQLLDLAKLDADQMQNSPTVGDFAADLSGWVALFDAQAQSQSVALTLHQNETSRLASYDADKVEKIVTNLLSNAIKFTPKGGSVVVKAFYSATSVLIDVRDTGVGIAPEVLPHVFDRFYQEANTNREKIGSGVGLALAYELVQLLEGSIEVHSQLGEGTTFVLSLPIQTVADQSIQHKDIFPTPSPKRSDFEQIDRMITDADLPSTADLFADESEPLTEKPLLLLVEDNDDLRTYIRMTLASQYTLLEAVDGQQGLEMALDSMPELIITDLKMPRLDGLDLCRALRADSRTDHIPLVMLTAKATVEDRLIGLQTGADDYLTKPFLPMELLLRLQNLLQRKSSQQAYWQRTFAGSTVPNLSDTTPLPDQEITELPDFLKNVYDLLEQHLDQSDFEVDQLADALAMSSRTLNRKMKGILGLTTREVIRTYRLRRGNELLEQGIQPTQAAYAVGFGSLSSFGRAYKEQYGFAPSTRKGLSKTT</sequence>
<evidence type="ECO:0000256" key="1">
    <source>
        <dbReference type="ARBA" id="ARBA00000085"/>
    </source>
</evidence>
<reference evidence="11 12" key="1">
    <citation type="submission" date="2022-04" db="EMBL/GenBank/DDBJ databases">
        <title>Spirosoma sp. strain RP8 genome sequencing and assembly.</title>
        <authorList>
            <person name="Jung Y."/>
        </authorList>
    </citation>
    <scope>NUCLEOTIDE SEQUENCE [LARGE SCALE GENOMIC DNA]</scope>
    <source>
        <strain evidence="11 12">RP8</strain>
    </source>
</reference>
<evidence type="ECO:0000259" key="10">
    <source>
        <dbReference type="PROSITE" id="PS50110"/>
    </source>
</evidence>
<dbReference type="Pfam" id="PF07696">
    <property type="entry name" value="7TMR-DISMED2"/>
    <property type="match status" value="1"/>
</dbReference>
<keyword evidence="4" id="KW-0805">Transcription regulation</keyword>
<proteinExistence type="predicted"/>
<feature type="transmembrane region" description="Helical" evidence="7">
    <location>
        <begin position="178"/>
        <end position="198"/>
    </location>
</feature>
<evidence type="ECO:0000259" key="9">
    <source>
        <dbReference type="PROSITE" id="PS50109"/>
    </source>
</evidence>
<dbReference type="PRINTS" id="PR00344">
    <property type="entry name" value="BCTRLSENSOR"/>
</dbReference>
<dbReference type="InterPro" id="IPR018060">
    <property type="entry name" value="HTH_AraC"/>
</dbReference>
<keyword evidence="12" id="KW-1185">Reference proteome</keyword>
<dbReference type="PROSITE" id="PS50110">
    <property type="entry name" value="RESPONSE_REGULATORY"/>
    <property type="match status" value="1"/>
</dbReference>
<evidence type="ECO:0000256" key="3">
    <source>
        <dbReference type="ARBA" id="ARBA00022553"/>
    </source>
</evidence>
<accession>A0ABT0HJ11</accession>
<dbReference type="Gene3D" id="3.30.565.10">
    <property type="entry name" value="Histidine kinase-like ATPase, C-terminal domain"/>
    <property type="match status" value="1"/>
</dbReference>
<dbReference type="Gene3D" id="2.60.40.2380">
    <property type="match status" value="1"/>
</dbReference>
<dbReference type="GO" id="GO:0005524">
    <property type="term" value="F:ATP binding"/>
    <property type="evidence" value="ECO:0007669"/>
    <property type="project" value="UniProtKB-KW"/>
</dbReference>
<feature type="domain" description="Histidine kinase" evidence="9">
    <location>
        <begin position="385"/>
        <end position="597"/>
    </location>
</feature>
<dbReference type="InterPro" id="IPR003661">
    <property type="entry name" value="HisK_dim/P_dom"/>
</dbReference>
<dbReference type="SUPFAM" id="SSF46689">
    <property type="entry name" value="Homeodomain-like"/>
    <property type="match status" value="1"/>
</dbReference>
<evidence type="ECO:0000256" key="2">
    <source>
        <dbReference type="ARBA" id="ARBA00012438"/>
    </source>
</evidence>
<feature type="transmembrane region" description="Helical" evidence="7">
    <location>
        <begin position="149"/>
        <end position="172"/>
    </location>
</feature>
<dbReference type="SMART" id="SM00342">
    <property type="entry name" value="HTH_ARAC"/>
    <property type="match status" value="1"/>
</dbReference>
<comment type="catalytic activity">
    <reaction evidence="1">
        <text>ATP + protein L-histidine = ADP + protein N-phospho-L-histidine.</text>
        <dbReference type="EC" id="2.7.13.3"/>
    </reaction>
</comment>
<feature type="modified residue" description="4-aspartylphosphate" evidence="6">
    <location>
        <position position="698"/>
    </location>
</feature>
<dbReference type="Pfam" id="PF00512">
    <property type="entry name" value="HisKA"/>
    <property type="match status" value="1"/>
</dbReference>
<dbReference type="EMBL" id="JALPRF010000001">
    <property type="protein sequence ID" value="MCK8491585.1"/>
    <property type="molecule type" value="Genomic_DNA"/>
</dbReference>
<dbReference type="Pfam" id="PF00072">
    <property type="entry name" value="Response_reg"/>
    <property type="match status" value="1"/>
</dbReference>
<dbReference type="Pfam" id="PF02518">
    <property type="entry name" value="HATPase_c"/>
    <property type="match status" value="1"/>
</dbReference>
<dbReference type="SUPFAM" id="SSF55874">
    <property type="entry name" value="ATPase domain of HSP90 chaperone/DNA topoisomerase II/histidine kinase"/>
    <property type="match status" value="1"/>
</dbReference>
<dbReference type="SUPFAM" id="SSF47384">
    <property type="entry name" value="Homodimeric domain of signal transducing histidine kinase"/>
    <property type="match status" value="1"/>
</dbReference>
<comment type="caution">
    <text evidence="11">The sequence shown here is derived from an EMBL/GenBank/DDBJ whole genome shotgun (WGS) entry which is preliminary data.</text>
</comment>
<dbReference type="PROSITE" id="PS01124">
    <property type="entry name" value="HTH_ARAC_FAMILY_2"/>
    <property type="match status" value="1"/>
</dbReference>
<name>A0ABT0HJ11_9BACT</name>
<keyword evidence="7" id="KW-1133">Transmembrane helix</keyword>
<evidence type="ECO:0000259" key="8">
    <source>
        <dbReference type="PROSITE" id="PS01124"/>
    </source>
</evidence>
<dbReference type="Gene3D" id="1.10.287.130">
    <property type="match status" value="1"/>
</dbReference>
<keyword evidence="11" id="KW-0547">Nucleotide-binding</keyword>
<gene>
    <name evidence="11" type="ORF">M0L20_06950</name>
</gene>
<dbReference type="SUPFAM" id="SSF52172">
    <property type="entry name" value="CheY-like"/>
    <property type="match status" value="1"/>
</dbReference>
<dbReference type="Pfam" id="PF12833">
    <property type="entry name" value="HTH_18"/>
    <property type="match status" value="1"/>
</dbReference>
<dbReference type="InterPro" id="IPR011622">
    <property type="entry name" value="7TMR_DISM_rcpt_extracell_dom2"/>
</dbReference>
<dbReference type="InterPro" id="IPR036890">
    <property type="entry name" value="HATPase_C_sf"/>
</dbReference>
<keyword evidence="7" id="KW-0812">Transmembrane</keyword>
<keyword evidence="11" id="KW-0067">ATP-binding</keyword>
<dbReference type="PROSITE" id="PS50109">
    <property type="entry name" value="HIS_KIN"/>
    <property type="match status" value="1"/>
</dbReference>
<feature type="transmembrane region" description="Helical" evidence="7">
    <location>
        <begin position="295"/>
        <end position="312"/>
    </location>
</feature>
<dbReference type="PANTHER" id="PTHR43547">
    <property type="entry name" value="TWO-COMPONENT HISTIDINE KINASE"/>
    <property type="match status" value="1"/>
</dbReference>
<dbReference type="InterPro" id="IPR009057">
    <property type="entry name" value="Homeodomain-like_sf"/>
</dbReference>